<dbReference type="RefSeq" id="WP_188313250.1">
    <property type="nucleotide sequence ID" value="NZ_JABTCG010000002.1"/>
</dbReference>
<accession>A0ABR7VC64</accession>
<organism evidence="1 2">
    <name type="scientific">Maribacter arenosus</name>
    <dbReference type="NCBI Taxonomy" id="1854708"/>
    <lineage>
        <taxon>Bacteria</taxon>
        <taxon>Pseudomonadati</taxon>
        <taxon>Bacteroidota</taxon>
        <taxon>Flavobacteriia</taxon>
        <taxon>Flavobacteriales</taxon>
        <taxon>Flavobacteriaceae</taxon>
        <taxon>Maribacter</taxon>
    </lineage>
</organism>
<evidence type="ECO:0000313" key="2">
    <source>
        <dbReference type="Proteomes" id="UP000598350"/>
    </source>
</evidence>
<dbReference type="SUPFAM" id="SSF102198">
    <property type="entry name" value="Putative cyclase"/>
    <property type="match status" value="1"/>
</dbReference>
<name>A0ABR7VC64_9FLAO</name>
<evidence type="ECO:0000313" key="1">
    <source>
        <dbReference type="EMBL" id="MBD0850107.1"/>
    </source>
</evidence>
<protein>
    <submittedName>
        <fullName evidence="1">Cyclase family protein</fullName>
    </submittedName>
</protein>
<gene>
    <name evidence="1" type="ORF">HPE63_05450</name>
</gene>
<dbReference type="EMBL" id="JABTCG010000002">
    <property type="protein sequence ID" value="MBD0850107.1"/>
    <property type="molecule type" value="Genomic_DNA"/>
</dbReference>
<comment type="caution">
    <text evidence="1">The sequence shown here is derived from an EMBL/GenBank/DDBJ whole genome shotgun (WGS) entry which is preliminary data.</text>
</comment>
<dbReference type="Gene3D" id="3.50.30.50">
    <property type="entry name" value="Putative cyclase"/>
    <property type="match status" value="1"/>
</dbReference>
<dbReference type="InterPro" id="IPR037175">
    <property type="entry name" value="KFase_sf"/>
</dbReference>
<dbReference type="InterPro" id="IPR007325">
    <property type="entry name" value="KFase/CYL"/>
</dbReference>
<dbReference type="Proteomes" id="UP000598350">
    <property type="component" value="Unassembled WGS sequence"/>
</dbReference>
<dbReference type="Pfam" id="PF04199">
    <property type="entry name" value="Cyclase"/>
    <property type="match status" value="1"/>
</dbReference>
<sequence>MLASIKVNNRNHTIDLSKPLDISIPMKGNASDVNAWYIEHSRIEPHTEGEFVGAVSKGAAINFNHIWFSPHAHGTHTECVGHLTEEFHSINKSLNQYFFYAEVVTLAPEKQKNDFVISKKQLQYAFGNKKRDALIIRTLPNFKDKTSKQYSYTNPPYLTEEAAKFLVDKEVEHLLIDLPSVDKEKDGGELLAHRAFWNFNCKMRKQATITELIYVPNSIEDGTYFLNLQVAPFENDASPSRPVLYRNIEE</sequence>
<keyword evidence="2" id="KW-1185">Reference proteome</keyword>
<reference evidence="1 2" key="1">
    <citation type="submission" date="2020-05" db="EMBL/GenBank/DDBJ databases">
        <title>The draft genome sequence of Maribacter arenosus CAU 1321.</title>
        <authorList>
            <person name="Mu L."/>
        </authorList>
    </citation>
    <scope>NUCLEOTIDE SEQUENCE [LARGE SCALE GENOMIC DNA]</scope>
    <source>
        <strain evidence="1 2">CAU 1321</strain>
    </source>
</reference>
<proteinExistence type="predicted"/>